<evidence type="ECO:0000313" key="8">
    <source>
        <dbReference type="Proteomes" id="UP000177159"/>
    </source>
</evidence>
<dbReference type="Pfam" id="PF08123">
    <property type="entry name" value="DOT1"/>
    <property type="match status" value="1"/>
</dbReference>
<dbReference type="Proteomes" id="UP000177159">
    <property type="component" value="Unassembled WGS sequence"/>
</dbReference>
<evidence type="ECO:0000259" key="6">
    <source>
        <dbReference type="PROSITE" id="PS51569"/>
    </source>
</evidence>
<gene>
    <name evidence="7" type="ORF">A3C24_02060</name>
</gene>
<dbReference type="GO" id="GO:0051726">
    <property type="term" value="P:regulation of cell cycle"/>
    <property type="evidence" value="ECO:0007669"/>
    <property type="project" value="InterPro"/>
</dbReference>
<accession>A0A1F7H087</accession>
<evidence type="ECO:0000256" key="2">
    <source>
        <dbReference type="ARBA" id="ARBA00020987"/>
    </source>
</evidence>
<proteinExistence type="predicted"/>
<dbReference type="Gene3D" id="3.40.50.150">
    <property type="entry name" value="Vaccinia Virus protein VP39"/>
    <property type="match status" value="1"/>
</dbReference>
<dbReference type="InterPro" id="IPR030445">
    <property type="entry name" value="H3-K79_meTrfase"/>
</dbReference>
<keyword evidence="3" id="KW-0156">Chromatin regulator</keyword>
<evidence type="ECO:0000313" key="7">
    <source>
        <dbReference type="EMBL" id="OGK24443.1"/>
    </source>
</evidence>
<dbReference type="SUPFAM" id="SSF53335">
    <property type="entry name" value="S-adenosyl-L-methionine-dependent methyltransferases"/>
    <property type="match status" value="1"/>
</dbReference>
<protein>
    <recommendedName>
        <fullName evidence="2">Histone-lysine N-methyltransferase, H3 lysine-79 specific</fullName>
        <ecNumber evidence="1">2.1.1.360</ecNumber>
    </recommendedName>
    <alternativeName>
        <fullName evidence="4">Histone H3-K79 methyltransferase</fullName>
    </alternativeName>
</protein>
<comment type="catalytic activity">
    <reaction evidence="5">
        <text>L-lysyl(79)-[histone H3] + 3 S-adenosyl-L-methionine = N(6),N(6),N(6)-trimethyl-L-lysyl(79)-[histone H3] + 3 S-adenosyl-L-homocysteine + 3 H(+)</text>
        <dbReference type="Rhea" id="RHEA:60328"/>
        <dbReference type="Rhea" id="RHEA-COMP:15549"/>
        <dbReference type="Rhea" id="RHEA-COMP:15552"/>
        <dbReference type="ChEBI" id="CHEBI:15378"/>
        <dbReference type="ChEBI" id="CHEBI:29969"/>
        <dbReference type="ChEBI" id="CHEBI:57856"/>
        <dbReference type="ChEBI" id="CHEBI:59789"/>
        <dbReference type="ChEBI" id="CHEBI:61961"/>
        <dbReference type="EC" id="2.1.1.360"/>
    </reaction>
</comment>
<reference evidence="7 8" key="1">
    <citation type="journal article" date="2016" name="Nat. Commun.">
        <title>Thousands of microbial genomes shed light on interconnected biogeochemical processes in an aquifer system.</title>
        <authorList>
            <person name="Anantharaman K."/>
            <person name="Brown C.T."/>
            <person name="Hug L.A."/>
            <person name="Sharon I."/>
            <person name="Castelle C.J."/>
            <person name="Probst A.J."/>
            <person name="Thomas B.C."/>
            <person name="Singh A."/>
            <person name="Wilkins M.J."/>
            <person name="Karaoz U."/>
            <person name="Brodie E.L."/>
            <person name="Williams K.H."/>
            <person name="Hubbard S.S."/>
            <person name="Banfield J.F."/>
        </authorList>
    </citation>
    <scope>NUCLEOTIDE SEQUENCE [LARGE SCALE GENOMIC DNA]</scope>
</reference>
<evidence type="ECO:0000256" key="3">
    <source>
        <dbReference type="ARBA" id="ARBA00022853"/>
    </source>
</evidence>
<feature type="domain" description="DOT1" evidence="6">
    <location>
        <begin position="1"/>
        <end position="197"/>
    </location>
</feature>
<dbReference type="AlphaFoldDB" id="A0A1F7H087"/>
<dbReference type="PANTHER" id="PTHR21451:SF19">
    <property type="entry name" value="ACTIVATED IN BLOCKED UNFOLDED PROTEIN RESPONSE"/>
    <property type="match status" value="1"/>
</dbReference>
<evidence type="ECO:0000256" key="5">
    <source>
        <dbReference type="ARBA" id="ARBA00047770"/>
    </source>
</evidence>
<dbReference type="GO" id="GO:0140956">
    <property type="term" value="F:histone H3K79 trimethyltransferase activity"/>
    <property type="evidence" value="ECO:0007669"/>
    <property type="project" value="UniProtKB-EC"/>
</dbReference>
<evidence type="ECO:0000256" key="4">
    <source>
        <dbReference type="ARBA" id="ARBA00029821"/>
    </source>
</evidence>
<dbReference type="CDD" id="cd02440">
    <property type="entry name" value="AdoMet_MTases"/>
    <property type="match status" value="1"/>
</dbReference>
<comment type="caution">
    <text evidence="7">The sequence shown here is derived from an EMBL/GenBank/DDBJ whole genome shotgun (WGS) entry which is preliminary data.</text>
</comment>
<evidence type="ECO:0000256" key="1">
    <source>
        <dbReference type="ARBA" id="ARBA00012190"/>
    </source>
</evidence>
<sequence>MDSVQAKKIFDLLYENIHGFEVSITARRRLGINDKSYTYGEIDFESFKKILDITKPQAGEVFYDLGSGTGKPVISAALLFPFSKLYGLEILNDLHELSKKILEEFEILYPDYADHVEFIKADLMDYDFTNGDVIYIASTCFSTEFMEKLTKKIELTKPGTRIITLTKKFKSDKLEKIHSDTHAMSWGNTTVMIYRRI</sequence>
<dbReference type="InterPro" id="IPR025789">
    <property type="entry name" value="DOT1_dom"/>
</dbReference>
<dbReference type="PROSITE" id="PS51569">
    <property type="entry name" value="DOT1"/>
    <property type="match status" value="1"/>
</dbReference>
<dbReference type="InterPro" id="IPR029063">
    <property type="entry name" value="SAM-dependent_MTases_sf"/>
</dbReference>
<organism evidence="7 8">
    <name type="scientific">Candidatus Roizmanbacteria bacterium RIFCSPHIGHO2_02_FULL_37_24</name>
    <dbReference type="NCBI Taxonomy" id="1802037"/>
    <lineage>
        <taxon>Bacteria</taxon>
        <taxon>Candidatus Roizmaniibacteriota</taxon>
    </lineage>
</organism>
<dbReference type="PANTHER" id="PTHR21451">
    <property type="entry name" value="HISTONE H3 METHYLTRANSFERASE"/>
    <property type="match status" value="1"/>
</dbReference>
<dbReference type="EC" id="2.1.1.360" evidence="1"/>
<dbReference type="EMBL" id="MFZM01000007">
    <property type="protein sequence ID" value="OGK24443.1"/>
    <property type="molecule type" value="Genomic_DNA"/>
</dbReference>
<name>A0A1F7H087_9BACT</name>